<dbReference type="Proteomes" id="UP001472677">
    <property type="component" value="Unassembled WGS sequence"/>
</dbReference>
<gene>
    <name evidence="1" type="ORF">V6N12_016006</name>
</gene>
<reference evidence="1 2" key="1">
    <citation type="journal article" date="2024" name="G3 (Bethesda)">
        <title>Genome assembly of Hibiscus sabdariffa L. provides insights into metabolisms of medicinal natural products.</title>
        <authorList>
            <person name="Kim T."/>
        </authorList>
    </citation>
    <scope>NUCLEOTIDE SEQUENCE [LARGE SCALE GENOMIC DNA]</scope>
    <source>
        <strain evidence="1">TK-2024</strain>
        <tissue evidence="1">Old leaves</tissue>
    </source>
</reference>
<organism evidence="1 2">
    <name type="scientific">Hibiscus sabdariffa</name>
    <name type="common">roselle</name>
    <dbReference type="NCBI Taxonomy" id="183260"/>
    <lineage>
        <taxon>Eukaryota</taxon>
        <taxon>Viridiplantae</taxon>
        <taxon>Streptophyta</taxon>
        <taxon>Embryophyta</taxon>
        <taxon>Tracheophyta</taxon>
        <taxon>Spermatophyta</taxon>
        <taxon>Magnoliopsida</taxon>
        <taxon>eudicotyledons</taxon>
        <taxon>Gunneridae</taxon>
        <taxon>Pentapetalae</taxon>
        <taxon>rosids</taxon>
        <taxon>malvids</taxon>
        <taxon>Malvales</taxon>
        <taxon>Malvaceae</taxon>
        <taxon>Malvoideae</taxon>
        <taxon>Hibiscus</taxon>
    </lineage>
</organism>
<proteinExistence type="predicted"/>
<name>A0ABR2DRB4_9ROSI</name>
<evidence type="ECO:0000313" key="1">
    <source>
        <dbReference type="EMBL" id="KAK8543457.1"/>
    </source>
</evidence>
<accession>A0ABR2DRB4</accession>
<sequence length="67" mass="7340">MKLGRFSPFCPDPGSEFPGLAVSIDRVSRVRIVLNGDSNNGIPKQWPAFSFTAISIDEAEFMVLSHS</sequence>
<dbReference type="EMBL" id="JBBPBM010000024">
    <property type="protein sequence ID" value="KAK8543457.1"/>
    <property type="molecule type" value="Genomic_DNA"/>
</dbReference>
<evidence type="ECO:0000313" key="2">
    <source>
        <dbReference type="Proteomes" id="UP001472677"/>
    </source>
</evidence>
<protein>
    <submittedName>
        <fullName evidence="1">Uncharacterized protein</fullName>
    </submittedName>
</protein>
<keyword evidence="2" id="KW-1185">Reference proteome</keyword>
<comment type="caution">
    <text evidence="1">The sequence shown here is derived from an EMBL/GenBank/DDBJ whole genome shotgun (WGS) entry which is preliminary data.</text>
</comment>